<evidence type="ECO:0000256" key="1">
    <source>
        <dbReference type="SAM" id="MobiDB-lite"/>
    </source>
</evidence>
<keyword evidence="3" id="KW-1185">Reference proteome</keyword>
<dbReference type="AlphaFoldDB" id="A0A067PBQ8"/>
<organism evidence="2 3">
    <name type="scientific">Jaapia argillacea MUCL 33604</name>
    <dbReference type="NCBI Taxonomy" id="933084"/>
    <lineage>
        <taxon>Eukaryota</taxon>
        <taxon>Fungi</taxon>
        <taxon>Dikarya</taxon>
        <taxon>Basidiomycota</taxon>
        <taxon>Agaricomycotina</taxon>
        <taxon>Agaricomycetes</taxon>
        <taxon>Agaricomycetidae</taxon>
        <taxon>Jaapiales</taxon>
        <taxon>Jaapiaceae</taxon>
        <taxon>Jaapia</taxon>
    </lineage>
</organism>
<dbReference type="InParanoid" id="A0A067PBQ8"/>
<evidence type="ECO:0000313" key="3">
    <source>
        <dbReference type="Proteomes" id="UP000027265"/>
    </source>
</evidence>
<protein>
    <submittedName>
        <fullName evidence="2">Uncharacterized protein</fullName>
    </submittedName>
</protein>
<sequence length="376" mass="40280">MSVLSAFKLKEFDLEPVYASWESPPTFNGNPKTDLPVETWLDQIKAGCVEHKVPEEYWHKVAQHYMGPKAIARLEEFKRVLYQMNGGSYRWSWKKFRLAMTSMGWDIEVQATEPVEVKSKPSGSWWVVRKKSDKKVPEKQTTIDDTPPPTPPKSPVRSKSAPSLKRSLSRHRSSSTLSGASITAEPEEIPPVPSVTKSAFWTRNKDDSPLKPELMKAMSEPIVQTCSAAAAATKPKPPVRSNTVADLSPTSTVATKPRAPTRSNTMESTSTDSEAVTTIAQAPAWLLQACHALDILTQEHPKVMSTLSAILITAGSIPSIPAISAGAGGAFLASSAAHAIGSICVGIGSIIKAQQGGQVQTTTGAPAAGGAVTATK</sequence>
<name>A0A067PBQ8_9AGAM</name>
<feature type="compositionally biased region" description="Polar residues" evidence="1">
    <location>
        <begin position="240"/>
        <end position="254"/>
    </location>
</feature>
<dbReference type="OrthoDB" id="3250110at2759"/>
<evidence type="ECO:0000313" key="2">
    <source>
        <dbReference type="EMBL" id="KDQ52358.1"/>
    </source>
</evidence>
<feature type="compositionally biased region" description="Polar residues" evidence="1">
    <location>
        <begin position="261"/>
        <end position="273"/>
    </location>
</feature>
<dbReference type="EMBL" id="KL197740">
    <property type="protein sequence ID" value="KDQ52358.1"/>
    <property type="molecule type" value="Genomic_DNA"/>
</dbReference>
<dbReference type="HOGENOM" id="CLU_074149_0_0_1"/>
<feature type="region of interest" description="Disordered" evidence="1">
    <location>
        <begin position="128"/>
        <end position="206"/>
    </location>
</feature>
<dbReference type="Proteomes" id="UP000027265">
    <property type="component" value="Unassembled WGS sequence"/>
</dbReference>
<feature type="region of interest" description="Disordered" evidence="1">
    <location>
        <begin position="230"/>
        <end position="273"/>
    </location>
</feature>
<proteinExistence type="predicted"/>
<gene>
    <name evidence="2" type="ORF">JAAARDRAFT_40245</name>
</gene>
<reference evidence="3" key="1">
    <citation type="journal article" date="2014" name="Proc. Natl. Acad. Sci. U.S.A.">
        <title>Extensive sampling of basidiomycete genomes demonstrates inadequacy of the white-rot/brown-rot paradigm for wood decay fungi.</title>
        <authorList>
            <person name="Riley R."/>
            <person name="Salamov A.A."/>
            <person name="Brown D.W."/>
            <person name="Nagy L.G."/>
            <person name="Floudas D."/>
            <person name="Held B.W."/>
            <person name="Levasseur A."/>
            <person name="Lombard V."/>
            <person name="Morin E."/>
            <person name="Otillar R."/>
            <person name="Lindquist E.A."/>
            <person name="Sun H."/>
            <person name="LaButti K.M."/>
            <person name="Schmutz J."/>
            <person name="Jabbour D."/>
            <person name="Luo H."/>
            <person name="Baker S.E."/>
            <person name="Pisabarro A.G."/>
            <person name="Walton J.D."/>
            <person name="Blanchette R.A."/>
            <person name="Henrissat B."/>
            <person name="Martin F."/>
            <person name="Cullen D."/>
            <person name="Hibbett D.S."/>
            <person name="Grigoriev I.V."/>
        </authorList>
    </citation>
    <scope>NUCLEOTIDE SEQUENCE [LARGE SCALE GENOMIC DNA]</scope>
    <source>
        <strain evidence="3">MUCL 33604</strain>
    </source>
</reference>
<accession>A0A067PBQ8</accession>